<gene>
    <name evidence="2" type="ORF">UFOPK3614_01013</name>
</gene>
<feature type="transmembrane region" description="Helical" evidence="1">
    <location>
        <begin position="47"/>
        <end position="67"/>
    </location>
</feature>
<dbReference type="EMBL" id="CAFBMS010000071">
    <property type="protein sequence ID" value="CAB4923858.1"/>
    <property type="molecule type" value="Genomic_DNA"/>
</dbReference>
<evidence type="ECO:0000313" key="2">
    <source>
        <dbReference type="EMBL" id="CAB4923858.1"/>
    </source>
</evidence>
<reference evidence="2" key="1">
    <citation type="submission" date="2020-05" db="EMBL/GenBank/DDBJ databases">
        <authorList>
            <person name="Chiriac C."/>
            <person name="Salcher M."/>
            <person name="Ghai R."/>
            <person name="Kavagutti S V."/>
        </authorList>
    </citation>
    <scope>NUCLEOTIDE SEQUENCE</scope>
</reference>
<feature type="transmembrane region" description="Helical" evidence="1">
    <location>
        <begin position="119"/>
        <end position="140"/>
    </location>
</feature>
<keyword evidence="1" id="KW-0812">Transmembrane</keyword>
<accession>A0A6J7HZE1</accession>
<feature type="transmembrane region" description="Helical" evidence="1">
    <location>
        <begin position="87"/>
        <end position="107"/>
    </location>
</feature>
<protein>
    <submittedName>
        <fullName evidence="2">Unannotated protein</fullName>
    </submittedName>
</protein>
<keyword evidence="1" id="KW-1133">Transmembrane helix</keyword>
<evidence type="ECO:0000256" key="1">
    <source>
        <dbReference type="SAM" id="Phobius"/>
    </source>
</evidence>
<feature type="transmembrane region" description="Helical" evidence="1">
    <location>
        <begin position="182"/>
        <end position="200"/>
    </location>
</feature>
<keyword evidence="1" id="KW-0472">Membrane</keyword>
<sequence length="211" mass="22123">MTTAFNSVSLYRKVRRVNLIALSVVGSALLLQVPASAISIRVSPIGAPLVIALFIALGLPSALGFGLSSGLPAQESVAARRIRRYDAVLVTSSVCAFLALGAIGAQVSAGLNASDVGDTYLIATRALMTYLGWLLIARFFAGWRTASIAPALYLLAVGVFGFADETAAAGWAWIGLPVADGWAWACTSILLALGTALWAWRPNWSIEVRAS</sequence>
<dbReference type="AlphaFoldDB" id="A0A6J7HZE1"/>
<proteinExistence type="predicted"/>
<name>A0A6J7HZE1_9ZZZZ</name>
<organism evidence="2">
    <name type="scientific">freshwater metagenome</name>
    <dbReference type="NCBI Taxonomy" id="449393"/>
    <lineage>
        <taxon>unclassified sequences</taxon>
        <taxon>metagenomes</taxon>
        <taxon>ecological metagenomes</taxon>
    </lineage>
</organism>
<feature type="transmembrane region" description="Helical" evidence="1">
    <location>
        <begin position="152"/>
        <end position="176"/>
    </location>
</feature>